<reference evidence="3" key="1">
    <citation type="journal article" date="2020" name="mSystems">
        <title>Genome- and Community-Level Interaction Insights into Carbon Utilization and Element Cycling Functions of Hydrothermarchaeota in Hydrothermal Sediment.</title>
        <authorList>
            <person name="Zhou Z."/>
            <person name="Liu Y."/>
            <person name="Xu W."/>
            <person name="Pan J."/>
            <person name="Luo Z.H."/>
            <person name="Li M."/>
        </authorList>
    </citation>
    <scope>NUCLEOTIDE SEQUENCE [LARGE SCALE GENOMIC DNA]</scope>
    <source>
        <strain evidence="3">SpSt-116</strain>
    </source>
</reference>
<protein>
    <submittedName>
        <fullName evidence="3">CRISPR-associated RAMP protein</fullName>
    </submittedName>
</protein>
<dbReference type="GO" id="GO:0051607">
    <property type="term" value="P:defense response to virus"/>
    <property type="evidence" value="ECO:0007669"/>
    <property type="project" value="UniProtKB-KW"/>
</dbReference>
<dbReference type="NCBIfam" id="TIGR02581">
    <property type="entry name" value="cas_cyan_RAMP"/>
    <property type="match status" value="1"/>
</dbReference>
<dbReference type="EMBL" id="DSAY01000020">
    <property type="protein sequence ID" value="HDP14348.1"/>
    <property type="molecule type" value="Genomic_DNA"/>
</dbReference>
<feature type="domain" description="CRISPR type III-associated protein" evidence="2">
    <location>
        <begin position="24"/>
        <end position="220"/>
    </location>
</feature>
<comment type="caution">
    <text evidence="3">The sequence shown here is derived from an EMBL/GenBank/DDBJ whole genome shotgun (WGS) entry which is preliminary data.</text>
</comment>
<sequence>MEACTADLDKLEVFTRVSGYLVNETPLRVGVGREPPLGSPVDTAVLRIKFADGRSYPYIPGSSLKGVLRSLAESILRAQGLDIPDPWPKKRGEGQEEELGIEETVEGEKKLDAISCIFGSLNIASHVRIYDAYPVGEPVLFVKTGVGINRDFLGAQPRVLYTEEQVAPGTRWSFRMDILNIEVFPQPKNDLGKLLRNLVDLLANGFVQVGARRTIGYGVVRLVEGKYEVYRLEGGVLKKTQEGGIP</sequence>
<accession>A0A7C1GBF4</accession>
<name>A0A7C1GBF4_9CREN</name>
<dbReference type="InterPro" id="IPR013411">
    <property type="entry name" value="CRISPR-assoc_RAMP_Csx7"/>
</dbReference>
<evidence type="ECO:0000259" key="2">
    <source>
        <dbReference type="Pfam" id="PF03787"/>
    </source>
</evidence>
<gene>
    <name evidence="3" type="ORF">ENN26_01035</name>
</gene>
<dbReference type="PANTHER" id="PTHR35579:SF6">
    <property type="entry name" value="DUF324 DOMAIN-CONTAINING PROTEIN"/>
    <property type="match status" value="1"/>
</dbReference>
<dbReference type="PANTHER" id="PTHR35579">
    <property type="entry name" value="CRISPR SYSTEM CMS ENDORIBONUCLEASE CSM3"/>
    <property type="match status" value="1"/>
</dbReference>
<dbReference type="Pfam" id="PF03787">
    <property type="entry name" value="RAMPs"/>
    <property type="match status" value="1"/>
</dbReference>
<proteinExistence type="predicted"/>
<keyword evidence="1" id="KW-0051">Antiviral defense</keyword>
<evidence type="ECO:0000256" key="1">
    <source>
        <dbReference type="ARBA" id="ARBA00023118"/>
    </source>
</evidence>
<evidence type="ECO:0000313" key="3">
    <source>
        <dbReference type="EMBL" id="HDP14348.1"/>
    </source>
</evidence>
<dbReference type="InterPro" id="IPR052216">
    <property type="entry name" value="CRISPR_Csm3_endoribonuclease"/>
</dbReference>
<dbReference type="InterPro" id="IPR005537">
    <property type="entry name" value="RAMP_III_fam"/>
</dbReference>
<organism evidence="3">
    <name type="scientific">Thermofilum adornatum</name>
    <dbReference type="NCBI Taxonomy" id="1365176"/>
    <lineage>
        <taxon>Archaea</taxon>
        <taxon>Thermoproteota</taxon>
        <taxon>Thermoprotei</taxon>
        <taxon>Thermofilales</taxon>
        <taxon>Thermofilaceae</taxon>
        <taxon>Thermofilum</taxon>
    </lineage>
</organism>
<dbReference type="AlphaFoldDB" id="A0A7C1GBF4"/>